<accession>A0AAX3I135</accession>
<evidence type="ECO:0000313" key="2">
    <source>
        <dbReference type="Proteomes" id="UP000306562"/>
    </source>
</evidence>
<dbReference type="Proteomes" id="UP000306562">
    <property type="component" value="Chromosome"/>
</dbReference>
<reference evidence="1 2" key="1">
    <citation type="submission" date="2019-05" db="EMBL/GenBank/DDBJ databases">
        <authorList>
            <consortium name="Pathogen Informatics"/>
        </authorList>
    </citation>
    <scope>NUCLEOTIDE SEQUENCE [LARGE SCALE GENOMIC DNA]</scope>
    <source>
        <strain evidence="1 2">NCTC10696</strain>
    </source>
</reference>
<sequence length="230" mass="25479">MLTVGGSINLQVTTFRGEPRIDSRLIAMDLGNNHKSTIELIEKYEPKFQRFGVLPFQTDKPKAGSAGGRPEKFALLNEDQSYYLLALSRNTEVVVDLKADLVMAFREARNKETVSNLQYLPLYKEMHDEVKALALRAEERGSTTPEKIFHINANKAINSAMGIAAGQRETLTLDQQLLLTTLQAVFRNQLKASLDAGEGHKEAAKKARDATVEFVKYAGSLLIGSSSTQH</sequence>
<protein>
    <submittedName>
        <fullName evidence="1">Prophage antirepressor</fullName>
    </submittedName>
</protein>
<dbReference type="InterPro" id="IPR014054">
    <property type="entry name" value="Phage_regulatory_Rha"/>
</dbReference>
<dbReference type="AlphaFoldDB" id="A0AAX3I135"/>
<dbReference type="RefSeq" id="WP_057024725.1">
    <property type="nucleotide sequence ID" value="NZ_CBCSGQ010000022.1"/>
</dbReference>
<dbReference type="Pfam" id="PF09669">
    <property type="entry name" value="Phage_pRha"/>
    <property type="match status" value="1"/>
</dbReference>
<proteinExistence type="predicted"/>
<organism evidence="1 2">
    <name type="scientific">Pseudomonas synxantha</name>
    <dbReference type="NCBI Taxonomy" id="47883"/>
    <lineage>
        <taxon>Bacteria</taxon>
        <taxon>Pseudomonadati</taxon>
        <taxon>Pseudomonadota</taxon>
        <taxon>Gammaproteobacteria</taxon>
        <taxon>Pseudomonadales</taxon>
        <taxon>Pseudomonadaceae</taxon>
        <taxon>Pseudomonas</taxon>
    </lineage>
</organism>
<dbReference type="EMBL" id="LR590482">
    <property type="protein sequence ID" value="VTQ87996.1"/>
    <property type="molecule type" value="Genomic_DNA"/>
</dbReference>
<evidence type="ECO:0000313" key="1">
    <source>
        <dbReference type="EMBL" id="VTQ87996.1"/>
    </source>
</evidence>
<gene>
    <name evidence="1" type="ORF">NCTC10696_00301</name>
</gene>
<name>A0AAX3I135_9PSED</name>